<evidence type="ECO:0000256" key="5">
    <source>
        <dbReference type="ARBA" id="ARBA00048542"/>
    </source>
</evidence>
<name>A0A8H2NWE4_PSEFL</name>
<sequence>MSSVLIIESSARQQESVSRQLTQQFISQWRVAHPTDQIIIRDVALNPIPHMDANLLGGWMKAAGQRSEIEEVCLERSNELTNELLASDVLVIASPMYNFTIPSTLKAWLDHVIRAGVTFRYTPARPQGLLTGKRAIVLTARGAIHAGDSSDHQEPYLRQVLSFIGIHDITFIHAEGVNLSKDFREKGFRHATTLLAGRFEPFRPESNSN</sequence>
<dbReference type="GO" id="GO:0016652">
    <property type="term" value="F:oxidoreductase activity, acting on NAD(P)H as acceptor"/>
    <property type="evidence" value="ECO:0007669"/>
    <property type="project" value="UniProtKB-UniRule"/>
</dbReference>
<comment type="similarity">
    <text evidence="6">Belongs to the azoreductase type 1 family.</text>
</comment>
<evidence type="ECO:0000259" key="7">
    <source>
        <dbReference type="Pfam" id="PF02525"/>
    </source>
</evidence>
<evidence type="ECO:0000313" key="9">
    <source>
        <dbReference type="Proteomes" id="UP000325723"/>
    </source>
</evidence>
<accession>A0A8H2NWE4</accession>
<dbReference type="GO" id="GO:0009055">
    <property type="term" value="F:electron transfer activity"/>
    <property type="evidence" value="ECO:0007669"/>
    <property type="project" value="UniProtKB-UniRule"/>
</dbReference>
<feature type="binding site" evidence="6">
    <location>
        <position position="10"/>
    </location>
    <ligand>
        <name>FMN</name>
        <dbReference type="ChEBI" id="CHEBI:58210"/>
    </ligand>
</feature>
<dbReference type="InterPro" id="IPR023048">
    <property type="entry name" value="NADH:quinone_OxRdtase_FMN_depd"/>
</dbReference>
<evidence type="ECO:0000256" key="2">
    <source>
        <dbReference type="ARBA" id="ARBA00022643"/>
    </source>
</evidence>
<keyword evidence="3 6" id="KW-0560">Oxidoreductase</keyword>
<feature type="binding site" evidence="6">
    <location>
        <begin position="96"/>
        <end position="99"/>
    </location>
    <ligand>
        <name>FMN</name>
        <dbReference type="ChEBI" id="CHEBI:58210"/>
    </ligand>
</feature>
<feature type="binding site" evidence="6">
    <location>
        <begin position="16"/>
        <end position="18"/>
    </location>
    <ligand>
        <name>FMN</name>
        <dbReference type="ChEBI" id="CHEBI:58210"/>
    </ligand>
</feature>
<dbReference type="RefSeq" id="WP_150759101.1">
    <property type="nucleotide sequence ID" value="NZ_CABVIE010000019.1"/>
</dbReference>
<dbReference type="Gene3D" id="3.40.50.360">
    <property type="match status" value="1"/>
</dbReference>
<protein>
    <recommendedName>
        <fullName evidence="6">FMN dependent NADH:quinone oxidoreductase</fullName>
        <ecNumber evidence="6">1.6.5.-</ecNumber>
    </recommendedName>
    <alternativeName>
        <fullName evidence="6">Azo-dye reductase</fullName>
    </alternativeName>
    <alternativeName>
        <fullName evidence="6">FMN-dependent NADH-azo compound oxidoreductase</fullName>
    </alternativeName>
    <alternativeName>
        <fullName evidence="6">FMN-dependent NADH-azoreductase</fullName>
        <ecNumber evidence="6">1.7.1.17</ecNumber>
    </alternativeName>
</protein>
<evidence type="ECO:0000256" key="3">
    <source>
        <dbReference type="ARBA" id="ARBA00023002"/>
    </source>
</evidence>
<dbReference type="InterPro" id="IPR029039">
    <property type="entry name" value="Flavoprotein-like_sf"/>
</dbReference>
<comment type="subunit">
    <text evidence="6">Homodimer.</text>
</comment>
<evidence type="ECO:0000313" key="8">
    <source>
        <dbReference type="EMBL" id="VVP42369.1"/>
    </source>
</evidence>
<evidence type="ECO:0000256" key="6">
    <source>
        <dbReference type="HAMAP-Rule" id="MF_01216"/>
    </source>
</evidence>
<evidence type="ECO:0000256" key="1">
    <source>
        <dbReference type="ARBA" id="ARBA00022630"/>
    </source>
</evidence>
<dbReference type="EMBL" id="CABVIE010000019">
    <property type="protein sequence ID" value="VVP42369.1"/>
    <property type="molecule type" value="Genomic_DNA"/>
</dbReference>
<keyword evidence="1 6" id="KW-0285">Flavoprotein</keyword>
<dbReference type="Proteomes" id="UP000325723">
    <property type="component" value="Unassembled WGS sequence"/>
</dbReference>
<dbReference type="PANTHER" id="PTHR43741">
    <property type="entry name" value="FMN-DEPENDENT NADH-AZOREDUCTASE 1"/>
    <property type="match status" value="1"/>
</dbReference>
<dbReference type="PANTHER" id="PTHR43741:SF2">
    <property type="entry name" value="FMN-DEPENDENT NADH:QUINONE OXIDOREDUCTASE"/>
    <property type="match status" value="1"/>
</dbReference>
<keyword evidence="4 6" id="KW-0520">NAD</keyword>
<dbReference type="InterPro" id="IPR050104">
    <property type="entry name" value="FMN-dep_NADH:Q_OxRdtase_AzoR1"/>
</dbReference>
<reference evidence="8 9" key="1">
    <citation type="submission" date="2019-09" db="EMBL/GenBank/DDBJ databases">
        <authorList>
            <person name="Chandra G."/>
            <person name="Truman W A."/>
        </authorList>
    </citation>
    <scope>NUCLEOTIDE SEQUENCE [LARGE SCALE GENOMIC DNA]</scope>
    <source>
        <strain evidence="8">PS900</strain>
    </source>
</reference>
<feature type="domain" description="Flavodoxin-like fold" evidence="7">
    <location>
        <begin position="3"/>
        <end position="189"/>
    </location>
</feature>
<dbReference type="GO" id="GO:0010181">
    <property type="term" value="F:FMN binding"/>
    <property type="evidence" value="ECO:0007669"/>
    <property type="project" value="UniProtKB-UniRule"/>
</dbReference>
<dbReference type="HAMAP" id="MF_01216">
    <property type="entry name" value="Azoreductase_type1"/>
    <property type="match status" value="1"/>
</dbReference>
<dbReference type="EC" id="1.6.5.-" evidence="6"/>
<comment type="catalytic activity">
    <reaction evidence="5">
        <text>N,N-dimethyl-1,4-phenylenediamine + anthranilate + 2 NAD(+) = 2-(4-dimethylaminophenyl)diazenylbenzoate + 2 NADH + 2 H(+)</text>
        <dbReference type="Rhea" id="RHEA:55872"/>
        <dbReference type="ChEBI" id="CHEBI:15378"/>
        <dbReference type="ChEBI" id="CHEBI:15783"/>
        <dbReference type="ChEBI" id="CHEBI:16567"/>
        <dbReference type="ChEBI" id="CHEBI:57540"/>
        <dbReference type="ChEBI" id="CHEBI:57945"/>
        <dbReference type="ChEBI" id="CHEBI:71579"/>
        <dbReference type="EC" id="1.7.1.17"/>
    </reaction>
    <physiologicalReaction direction="right-to-left" evidence="5">
        <dbReference type="Rhea" id="RHEA:55874"/>
    </physiologicalReaction>
</comment>
<comment type="catalytic activity">
    <reaction evidence="6">
        <text>2 a quinone + NADH + H(+) = 2 a 1,4-benzosemiquinone + NAD(+)</text>
        <dbReference type="Rhea" id="RHEA:65952"/>
        <dbReference type="ChEBI" id="CHEBI:15378"/>
        <dbReference type="ChEBI" id="CHEBI:57540"/>
        <dbReference type="ChEBI" id="CHEBI:57945"/>
        <dbReference type="ChEBI" id="CHEBI:132124"/>
        <dbReference type="ChEBI" id="CHEBI:134225"/>
    </reaction>
</comment>
<comment type="cofactor">
    <cofactor evidence="6">
        <name>FMN</name>
        <dbReference type="ChEBI" id="CHEBI:58210"/>
    </cofactor>
    <text evidence="6">Binds 1 FMN per subunit.</text>
</comment>
<evidence type="ECO:0000256" key="4">
    <source>
        <dbReference type="ARBA" id="ARBA00023027"/>
    </source>
</evidence>
<dbReference type="AlphaFoldDB" id="A0A8H2NWE4"/>
<dbReference type="Pfam" id="PF02525">
    <property type="entry name" value="Flavodoxin_2"/>
    <property type="match status" value="1"/>
</dbReference>
<comment type="caution">
    <text evidence="8">The sequence shown here is derived from an EMBL/GenBank/DDBJ whole genome shotgun (WGS) entry which is preliminary data.</text>
</comment>
<comment type="caution">
    <text evidence="6">Lacks conserved residue(s) required for the propagation of feature annotation.</text>
</comment>
<dbReference type="GO" id="GO:0016655">
    <property type="term" value="F:oxidoreductase activity, acting on NAD(P)H, quinone or similar compound as acceptor"/>
    <property type="evidence" value="ECO:0007669"/>
    <property type="project" value="InterPro"/>
</dbReference>
<comment type="function">
    <text evidence="6">Also exhibits azoreductase activity. Catalyzes the reductive cleavage of the azo bond in aromatic azo compounds to the corresponding amines.</text>
</comment>
<dbReference type="EC" id="1.7.1.17" evidence="6"/>
<organism evidence="8 9">
    <name type="scientific">Pseudomonas fluorescens</name>
    <dbReference type="NCBI Taxonomy" id="294"/>
    <lineage>
        <taxon>Bacteria</taxon>
        <taxon>Pseudomonadati</taxon>
        <taxon>Pseudomonadota</taxon>
        <taxon>Gammaproteobacteria</taxon>
        <taxon>Pseudomonadales</taxon>
        <taxon>Pseudomonadaceae</taxon>
        <taxon>Pseudomonas</taxon>
    </lineage>
</organism>
<keyword evidence="2 6" id="KW-0288">FMN</keyword>
<proteinExistence type="inferred from homology"/>
<comment type="function">
    <text evidence="6">Quinone reductase that provides resistance to thiol-specific stress caused by electrophilic quinones.</text>
</comment>
<gene>
    <name evidence="8" type="primary">azoR_2</name>
    <name evidence="6" type="synonym">azoR</name>
    <name evidence="8" type="ORF">PS900_04937</name>
</gene>
<dbReference type="InterPro" id="IPR003680">
    <property type="entry name" value="Flavodoxin_fold"/>
</dbReference>
<dbReference type="SUPFAM" id="SSF52218">
    <property type="entry name" value="Flavoproteins"/>
    <property type="match status" value="1"/>
</dbReference>